<dbReference type="InterPro" id="IPR011011">
    <property type="entry name" value="Znf_FYVE_PHD"/>
</dbReference>
<dbReference type="InterPro" id="IPR056511">
    <property type="entry name" value="IDM1_C"/>
</dbReference>
<dbReference type="InterPro" id="IPR016181">
    <property type="entry name" value="Acyl_CoA_acyltransferase"/>
</dbReference>
<keyword evidence="4" id="KW-0862">Zinc</keyword>
<feature type="compositionally biased region" description="Polar residues" evidence="7">
    <location>
        <begin position="287"/>
        <end position="299"/>
    </location>
</feature>
<evidence type="ECO:0000256" key="2">
    <source>
        <dbReference type="ARBA" id="ARBA00022723"/>
    </source>
</evidence>
<evidence type="ECO:0000313" key="10">
    <source>
        <dbReference type="Proteomes" id="UP000823749"/>
    </source>
</evidence>
<dbReference type="GO" id="GO:0008270">
    <property type="term" value="F:zinc ion binding"/>
    <property type="evidence" value="ECO:0007669"/>
    <property type="project" value="UniProtKB-KW"/>
</dbReference>
<dbReference type="GO" id="GO:0006357">
    <property type="term" value="P:regulation of transcription by RNA polymerase II"/>
    <property type="evidence" value="ECO:0007669"/>
    <property type="project" value="TreeGrafter"/>
</dbReference>
<comment type="subcellular location">
    <subcellularLocation>
        <location evidence="1">Nucleus</location>
    </subcellularLocation>
</comment>
<feature type="compositionally biased region" description="Polar residues" evidence="7">
    <location>
        <begin position="591"/>
        <end position="601"/>
    </location>
</feature>
<protein>
    <recommendedName>
        <fullName evidence="8">PHD-type domain-containing protein</fullName>
    </recommendedName>
</protein>
<feature type="compositionally biased region" description="Basic and acidic residues" evidence="7">
    <location>
        <begin position="249"/>
        <end position="269"/>
    </location>
</feature>
<dbReference type="InterPro" id="IPR013083">
    <property type="entry name" value="Znf_RING/FYVE/PHD"/>
</dbReference>
<feature type="compositionally biased region" description="Basic and acidic residues" evidence="7">
    <location>
        <begin position="547"/>
        <end position="569"/>
    </location>
</feature>
<feature type="compositionally biased region" description="Low complexity" evidence="7">
    <location>
        <begin position="322"/>
        <end position="331"/>
    </location>
</feature>
<dbReference type="SMART" id="SM00249">
    <property type="entry name" value="PHD"/>
    <property type="match status" value="2"/>
</dbReference>
<evidence type="ECO:0000259" key="8">
    <source>
        <dbReference type="PROSITE" id="PS50016"/>
    </source>
</evidence>
<evidence type="ECO:0000256" key="3">
    <source>
        <dbReference type="ARBA" id="ARBA00022771"/>
    </source>
</evidence>
<keyword evidence="5" id="KW-0539">Nucleus</keyword>
<evidence type="ECO:0000256" key="1">
    <source>
        <dbReference type="ARBA" id="ARBA00004123"/>
    </source>
</evidence>
<evidence type="ECO:0000256" key="6">
    <source>
        <dbReference type="PROSITE-ProRule" id="PRU00146"/>
    </source>
</evidence>
<dbReference type="PANTHER" id="PTHR46309">
    <property type="entry name" value="PHD FINGER PROTEIN 12"/>
    <property type="match status" value="1"/>
</dbReference>
<reference evidence="9" key="1">
    <citation type="submission" date="2020-08" db="EMBL/GenBank/DDBJ databases">
        <title>Plant Genome Project.</title>
        <authorList>
            <person name="Zhang R.-G."/>
        </authorList>
    </citation>
    <scope>NUCLEOTIDE SEQUENCE</scope>
    <source>
        <strain evidence="9">WSP0</strain>
        <tissue evidence="9">Leaf</tissue>
    </source>
</reference>
<dbReference type="InterPro" id="IPR054292">
    <property type="entry name" value="DUF7028"/>
</dbReference>
<feature type="compositionally biased region" description="Basic and acidic residues" evidence="7">
    <location>
        <begin position="357"/>
        <end position="384"/>
    </location>
</feature>
<keyword evidence="10" id="KW-1185">Reference proteome</keyword>
<evidence type="ECO:0000256" key="7">
    <source>
        <dbReference type="SAM" id="MobiDB-lite"/>
    </source>
</evidence>
<dbReference type="Gene3D" id="3.30.40.10">
    <property type="entry name" value="Zinc/RING finger domain, C3HC4 (zinc finger)"/>
    <property type="match status" value="1"/>
</dbReference>
<dbReference type="Pfam" id="PF22970">
    <property type="entry name" value="DUF7028"/>
    <property type="match status" value="1"/>
</dbReference>
<sequence length="1620" mass="177238">MHEMEEGVRSREGLVKKKNSSGCLIIKKKVDGSRKVFESNKERKRPRLAPSNSSGSSDDDDDDDSEELSKRKKTGSFQNGQNGGMESDRKGRLDVFEFDDEYDYGHHRFKHTSRKWNDGDIETGSSRHIMIEKRKKSYFDSGSESLSGGRKRGSDYGFKSRLETDDDEAHLPISSFRQKVRAPSDEPIRLQGKNGVLKVMVNKKKKMDVPSKLTDRQLVVGDRKGPKGSKSEIVIKKKDTSIEPSFYSDSKRTEKVVPVIRTEKSEVKGRKPVSNSAKGGDSETQDSDTSLRQGPSRVQASKGVRRTGGKTPSAEKMKPVKGKGVSKSAKGGDSETEDSDMSLRQGPSVQASKRIRRTDGETPPAEKTKTMKGKEVSKSGKGGDSETEDSDTSLRRGSSRVPASKGVRRTAGKAPSAGKRKPDKGKEVQTKRGSGTEKQLLREKIRHMLITAGWTIDYRPRRNRDYLDSVYIDPSGTGYWSIIKAYDALQKQQDVEDADVKQGGDSSQFSPLPDDLLSKLTRQTRKKREREMKMKRKNHGRTRRGKERKEGSAKGTEHNGKSPKGRSDETSNASGDDSGSNLSPKRERSGKQSTATNSRTIQGRKSRKIGRCTLLIRSSDKRADSESDGYVPFTGKRTVLSWLIDSGVVHLSERVQYMNRRKTRAMLEGWVTRDGIHCGCCSKILTVSKFEIHAGSKLRQPFQNIYLESGTSLSQCQIEAWNRQEESKRSGFHTVGTDGDDPDDDTCGLCGDGGDLICCDGCPSTFHQSCLDIQMLPPGDWHCPNCICKICGIAGEVSDVGDTATVGALLTCSLCAKKYHESCRQEMDPADVNRASAPFCGKKCQELFDSLQKLLGVKHELEAGFSWSLIHRTEIDTDASHRGAPQRVECNSKLAVALSVMNECFLPIVDRRSSINLIHNILYNCGSNFSRLNYSGFYTAILERGDEIVSAAAIRIHGTQLAEMPFIGVRHMYRRQGMCRRLLSAIELALCSLKVEKLFIPAIAEHMNTWTMVFGFNPLEESHKQELRSMNMLVFPGTDMLQKPLVEQKTTGENTTANSDTKSILIKEDLHLEPDLTKKSDADSSGGHDLNIHDDDVIMQNGDEIDDKAAAEDSGLEGPAVLSDGNALLTSSTGVSCEPKVEVLSEEKATLQSQSVEMSTESSADFVKGPPSSDLHHDLLKMENPVLDPSINSISSLSLGEVLESNVKAAVVELVLDPLEETSAMDTAEFKGDKKLLSVSTVDETDETTKESNSDLSPRISDRMEYKLHVASESEAKVDEPVEGNIESFVEGYKDGNHDAKVKVLDSLGGISAEEEKNNGILDLVSVSSSNGNDECSVQLASDMNQPDALHLPSKLIVASLVSNAEVASETEVAIVEGNGQSSAASDIVDTLVLNSLDDSSTHNTTEEVNNKPRHVPLSNLCEKEESSNSGSNHQSKCEAESEVPVASEVCYEADTAPVRNDIRSSEVGDIDDKVNDGKVACVEPDLDSCGEISAQENDITKDQEPASVSPLDVSAECTVHLNSALNKQNALDMESNLHAASEVALGGCNILSSAEDDIGKEAEEVNVINAPVEISVEHLTEEIKANVSVSTIHESDDSSVQFESDQNNQSANAMETDLS</sequence>
<dbReference type="CDD" id="cd15532">
    <property type="entry name" value="PHD2_CHD_II"/>
    <property type="match status" value="1"/>
</dbReference>
<dbReference type="InterPro" id="IPR042163">
    <property type="entry name" value="PHF12"/>
</dbReference>
<accession>A0AAV6L7N7</accession>
<gene>
    <name evidence="9" type="ORF">RHGRI_003440</name>
</gene>
<dbReference type="SUPFAM" id="SSF55729">
    <property type="entry name" value="Acyl-CoA N-acyltransferases (Nat)"/>
    <property type="match status" value="1"/>
</dbReference>
<evidence type="ECO:0000313" key="9">
    <source>
        <dbReference type="EMBL" id="KAG5560154.1"/>
    </source>
</evidence>
<feature type="compositionally biased region" description="Basic and acidic residues" evidence="7">
    <location>
        <begin position="152"/>
        <end position="161"/>
    </location>
</feature>
<keyword evidence="2" id="KW-0479">Metal-binding</keyword>
<dbReference type="GO" id="GO:0003714">
    <property type="term" value="F:transcription corepressor activity"/>
    <property type="evidence" value="ECO:0007669"/>
    <property type="project" value="InterPro"/>
</dbReference>
<feature type="region of interest" description="Disordered" evidence="7">
    <location>
        <begin position="1596"/>
        <end position="1620"/>
    </location>
</feature>
<dbReference type="InterPro" id="IPR032308">
    <property type="entry name" value="TDBD"/>
</dbReference>
<feature type="compositionally biased region" description="Acidic residues" evidence="7">
    <location>
        <begin position="57"/>
        <end position="66"/>
    </location>
</feature>
<name>A0AAV6L7N7_9ERIC</name>
<dbReference type="InterPro" id="IPR001965">
    <property type="entry name" value="Znf_PHD"/>
</dbReference>
<feature type="domain" description="PHD-type" evidence="8">
    <location>
        <begin position="744"/>
        <end position="789"/>
    </location>
</feature>
<dbReference type="CDD" id="cd04301">
    <property type="entry name" value="NAT_SF"/>
    <property type="match status" value="1"/>
</dbReference>
<dbReference type="PANTHER" id="PTHR46309:SF1">
    <property type="entry name" value="PHD FINGER PROTEIN 12"/>
    <property type="match status" value="1"/>
</dbReference>
<dbReference type="EMBL" id="JACTNZ010000002">
    <property type="protein sequence ID" value="KAG5560154.1"/>
    <property type="molecule type" value="Genomic_DNA"/>
</dbReference>
<dbReference type="Proteomes" id="UP000823749">
    <property type="component" value="Chromosome 2"/>
</dbReference>
<dbReference type="InterPro" id="IPR019787">
    <property type="entry name" value="Znf_PHD-finger"/>
</dbReference>
<feature type="region of interest" description="Disordered" evidence="7">
    <location>
        <begin position="496"/>
        <end position="613"/>
    </location>
</feature>
<feature type="compositionally biased region" description="Basic and acidic residues" evidence="7">
    <location>
        <begin position="219"/>
        <end position="241"/>
    </location>
</feature>
<dbReference type="Pfam" id="PF16135">
    <property type="entry name" value="TDBD"/>
    <property type="match status" value="1"/>
</dbReference>
<evidence type="ECO:0000256" key="5">
    <source>
        <dbReference type="ARBA" id="ARBA00023242"/>
    </source>
</evidence>
<feature type="compositionally biased region" description="Polar residues" evidence="7">
    <location>
        <begin position="570"/>
        <end position="583"/>
    </location>
</feature>
<evidence type="ECO:0000256" key="4">
    <source>
        <dbReference type="ARBA" id="ARBA00022833"/>
    </source>
</evidence>
<dbReference type="Pfam" id="PF00628">
    <property type="entry name" value="PHD"/>
    <property type="match status" value="1"/>
</dbReference>
<dbReference type="GO" id="GO:0005634">
    <property type="term" value="C:nucleus"/>
    <property type="evidence" value="ECO:0007669"/>
    <property type="project" value="UniProtKB-SubCell"/>
</dbReference>
<keyword evidence="3 6" id="KW-0863">Zinc-finger</keyword>
<feature type="region of interest" description="Disordered" evidence="7">
    <location>
        <begin position="109"/>
        <end position="161"/>
    </location>
</feature>
<dbReference type="Pfam" id="PF23209">
    <property type="entry name" value="IDM1_C"/>
    <property type="match status" value="1"/>
</dbReference>
<organism evidence="9 10">
    <name type="scientific">Rhododendron griersonianum</name>
    <dbReference type="NCBI Taxonomy" id="479676"/>
    <lineage>
        <taxon>Eukaryota</taxon>
        <taxon>Viridiplantae</taxon>
        <taxon>Streptophyta</taxon>
        <taxon>Embryophyta</taxon>
        <taxon>Tracheophyta</taxon>
        <taxon>Spermatophyta</taxon>
        <taxon>Magnoliopsida</taxon>
        <taxon>eudicotyledons</taxon>
        <taxon>Gunneridae</taxon>
        <taxon>Pentapetalae</taxon>
        <taxon>asterids</taxon>
        <taxon>Ericales</taxon>
        <taxon>Ericaceae</taxon>
        <taxon>Ericoideae</taxon>
        <taxon>Rhodoreae</taxon>
        <taxon>Rhododendron</taxon>
    </lineage>
</organism>
<feature type="compositionally biased region" description="Basic residues" evidence="7">
    <location>
        <begin position="522"/>
        <end position="546"/>
    </location>
</feature>
<dbReference type="PROSITE" id="PS50016">
    <property type="entry name" value="ZF_PHD_2"/>
    <property type="match status" value="1"/>
</dbReference>
<dbReference type="SUPFAM" id="SSF57903">
    <property type="entry name" value="FYVE/PHD zinc finger"/>
    <property type="match status" value="1"/>
</dbReference>
<feature type="region of interest" description="Disordered" evidence="7">
    <location>
        <begin position="219"/>
        <end position="440"/>
    </location>
</feature>
<feature type="region of interest" description="Disordered" evidence="7">
    <location>
        <begin position="34"/>
        <end position="92"/>
    </location>
</feature>
<proteinExistence type="predicted"/>
<comment type="caution">
    <text evidence="9">The sequence shown here is derived from an EMBL/GenBank/DDBJ whole genome shotgun (WGS) entry which is preliminary data.</text>
</comment>